<evidence type="ECO:0000256" key="1">
    <source>
        <dbReference type="SAM" id="Phobius"/>
    </source>
</evidence>
<dbReference type="PROSITE" id="PS51257">
    <property type="entry name" value="PROKAR_LIPOPROTEIN"/>
    <property type="match status" value="1"/>
</dbReference>
<reference evidence="2" key="1">
    <citation type="journal article" date="2021" name="Proc. Natl. Acad. Sci. U.S.A.">
        <title>A Catalog of Tens of Thousands of Viruses from Human Metagenomes Reveals Hidden Associations with Chronic Diseases.</title>
        <authorList>
            <person name="Tisza M.J."/>
            <person name="Buck C.B."/>
        </authorList>
    </citation>
    <scope>NUCLEOTIDE SEQUENCE</scope>
    <source>
        <strain evidence="2">CtJ0s2</strain>
    </source>
</reference>
<evidence type="ECO:0008006" key="3">
    <source>
        <dbReference type="Google" id="ProtNLM"/>
    </source>
</evidence>
<name>A0A8S5TE76_9CAUD</name>
<keyword evidence="1" id="KW-0472">Membrane</keyword>
<accession>A0A8S5TE76</accession>
<proteinExistence type="predicted"/>
<dbReference type="EMBL" id="BK032813">
    <property type="protein sequence ID" value="DAF61561.1"/>
    <property type="molecule type" value="Genomic_DNA"/>
</dbReference>
<keyword evidence="1" id="KW-1133">Transmembrane helix</keyword>
<sequence>MRFLGSKHTLRFFSGASAWYASFLSCLTLRFADYNCFLLGTL</sequence>
<organism evidence="2">
    <name type="scientific">Siphoviridae sp. ctJ0s2</name>
    <dbReference type="NCBI Taxonomy" id="2827834"/>
    <lineage>
        <taxon>Viruses</taxon>
        <taxon>Duplodnaviria</taxon>
        <taxon>Heunggongvirae</taxon>
        <taxon>Uroviricota</taxon>
        <taxon>Caudoviricetes</taxon>
    </lineage>
</organism>
<keyword evidence="1" id="KW-0812">Transmembrane</keyword>
<feature type="transmembrane region" description="Helical" evidence="1">
    <location>
        <begin position="12"/>
        <end position="32"/>
    </location>
</feature>
<protein>
    <recommendedName>
        <fullName evidence="3">Lipoprotein</fullName>
    </recommendedName>
</protein>
<evidence type="ECO:0000313" key="2">
    <source>
        <dbReference type="EMBL" id="DAF61561.1"/>
    </source>
</evidence>